<evidence type="ECO:0000313" key="4">
    <source>
        <dbReference type="Proteomes" id="UP001230207"/>
    </source>
</evidence>
<evidence type="ECO:0000256" key="1">
    <source>
        <dbReference type="SAM" id="SignalP"/>
    </source>
</evidence>
<dbReference type="InterPro" id="IPR024289">
    <property type="entry name" value="DUF3828"/>
</dbReference>
<dbReference type="Gene3D" id="3.10.450.50">
    <property type="match status" value="1"/>
</dbReference>
<evidence type="ECO:0000259" key="2">
    <source>
        <dbReference type="Pfam" id="PF12883"/>
    </source>
</evidence>
<proteinExistence type="predicted"/>
<accession>A0ABU0BQU9</accession>
<evidence type="ECO:0000313" key="3">
    <source>
        <dbReference type="EMBL" id="MDQ0320628.1"/>
    </source>
</evidence>
<keyword evidence="1" id="KW-0732">Signal</keyword>
<dbReference type="Proteomes" id="UP001230207">
    <property type="component" value="Unassembled WGS sequence"/>
</dbReference>
<feature type="domain" description="DUF3828" evidence="2">
    <location>
        <begin position="42"/>
        <end position="137"/>
    </location>
</feature>
<dbReference type="RefSeq" id="WP_307230549.1">
    <property type="nucleotide sequence ID" value="NZ_JAUSVF010000001.1"/>
</dbReference>
<keyword evidence="4" id="KW-1185">Reference proteome</keyword>
<gene>
    <name evidence="3" type="ORF">QO002_002766</name>
</gene>
<name>A0ABU0BQU9_9HYPH</name>
<dbReference type="Pfam" id="PF12883">
    <property type="entry name" value="DUF3828"/>
    <property type="match status" value="1"/>
</dbReference>
<comment type="caution">
    <text evidence="3">The sequence shown here is derived from an EMBL/GenBank/DDBJ whole genome shotgun (WGS) entry which is preliminary data.</text>
</comment>
<feature type="chain" id="PRO_5045606113" description="DUF3828 domain-containing protein" evidence="1">
    <location>
        <begin position="20"/>
        <end position="153"/>
    </location>
</feature>
<protein>
    <recommendedName>
        <fullName evidence="2">DUF3828 domain-containing protein</fullName>
    </recommendedName>
</protein>
<dbReference type="EMBL" id="JAUSVF010000001">
    <property type="protein sequence ID" value="MDQ0320628.1"/>
    <property type="molecule type" value="Genomic_DNA"/>
</dbReference>
<feature type="signal peptide" evidence="1">
    <location>
        <begin position="1"/>
        <end position="19"/>
    </location>
</feature>
<organism evidence="3 4">
    <name type="scientific">Pararhizobium capsulatum DSM 1112</name>
    <dbReference type="NCBI Taxonomy" id="1121113"/>
    <lineage>
        <taxon>Bacteria</taxon>
        <taxon>Pseudomonadati</taxon>
        <taxon>Pseudomonadota</taxon>
        <taxon>Alphaproteobacteria</taxon>
        <taxon>Hyphomicrobiales</taxon>
        <taxon>Rhizobiaceae</taxon>
        <taxon>Rhizobium/Agrobacterium group</taxon>
        <taxon>Pararhizobium</taxon>
    </lineage>
</organism>
<reference evidence="3 4" key="1">
    <citation type="submission" date="2023-07" db="EMBL/GenBank/DDBJ databases">
        <title>Genomic Encyclopedia of Type Strains, Phase IV (KMG-IV): sequencing the most valuable type-strain genomes for metagenomic binning, comparative biology and taxonomic classification.</title>
        <authorList>
            <person name="Goeker M."/>
        </authorList>
    </citation>
    <scope>NUCLEOTIDE SEQUENCE [LARGE SCALE GENOMIC DNA]</scope>
    <source>
        <strain evidence="3 4">DSM 1112</strain>
    </source>
</reference>
<sequence>MRLTLLVLLTSLIATPSLAAGPYKTPQALLQALYSGEDLDEDPNAATTYTNFFSDALNQRFENDWNNTPDGEVGAIDFDPVIAGQDGEATDVEVGQPVIIDRTAEVEVTFTNFEPVTLYYTLVYEHGGWKVDDIANQQGEYPWSLVALFEAAR</sequence>